<sequence length="255" mass="27674">MSSYLITGAGRGLGLELASQLSRRPRSEVSFVFATTRTTVPDALKNLIENSDGRVVHVPLQIRDRTSIDRAVANVSEKLDGKALDVLINNAGVLHFTSDGIANMNGLREAFEVNVEAVHSVTSGFLSNMKKGGEKKVINISTTLGSIAYSPTYAMMPVPAYKISKAALDMLTVQYAQELDKEGFTFLAVTPGWLRTDLGGDQADLSVEEGAKATIDVIFNNGHEANGKFLNIRVPGWEKPRGANNNFYDGKEVPW</sequence>
<organism evidence="1 2">
    <name type="scientific">Vermiconidia calcicola</name>
    <dbReference type="NCBI Taxonomy" id="1690605"/>
    <lineage>
        <taxon>Eukaryota</taxon>
        <taxon>Fungi</taxon>
        <taxon>Dikarya</taxon>
        <taxon>Ascomycota</taxon>
        <taxon>Pezizomycotina</taxon>
        <taxon>Dothideomycetes</taxon>
        <taxon>Dothideomycetidae</taxon>
        <taxon>Mycosphaerellales</taxon>
        <taxon>Extremaceae</taxon>
        <taxon>Vermiconidia</taxon>
    </lineage>
</organism>
<comment type="caution">
    <text evidence="1">The sequence shown here is derived from an EMBL/GenBank/DDBJ whole genome shotgun (WGS) entry which is preliminary data.</text>
</comment>
<keyword evidence="2" id="KW-1185">Reference proteome</keyword>
<gene>
    <name evidence="1" type="ORF">LTR37_007640</name>
</gene>
<accession>A0ACC3NCR6</accession>
<reference evidence="1" key="1">
    <citation type="submission" date="2023-07" db="EMBL/GenBank/DDBJ databases">
        <title>Black Yeasts Isolated from many extreme environments.</title>
        <authorList>
            <person name="Coleine C."/>
            <person name="Stajich J.E."/>
            <person name="Selbmann L."/>
        </authorList>
    </citation>
    <scope>NUCLEOTIDE SEQUENCE</scope>
    <source>
        <strain evidence="1">CCFEE 5714</strain>
    </source>
</reference>
<evidence type="ECO:0000313" key="1">
    <source>
        <dbReference type="EMBL" id="KAK3714660.1"/>
    </source>
</evidence>
<protein>
    <submittedName>
        <fullName evidence="1">Uncharacterized protein</fullName>
    </submittedName>
</protein>
<evidence type="ECO:0000313" key="2">
    <source>
        <dbReference type="Proteomes" id="UP001281147"/>
    </source>
</evidence>
<dbReference type="Proteomes" id="UP001281147">
    <property type="component" value="Unassembled WGS sequence"/>
</dbReference>
<dbReference type="EMBL" id="JAUTXU010000054">
    <property type="protein sequence ID" value="KAK3714660.1"/>
    <property type="molecule type" value="Genomic_DNA"/>
</dbReference>
<proteinExistence type="predicted"/>
<name>A0ACC3NCR6_9PEZI</name>